<dbReference type="EMBL" id="CM046114">
    <property type="protein sequence ID" value="KAI8419942.1"/>
    <property type="molecule type" value="Genomic_DNA"/>
</dbReference>
<proteinExistence type="predicted"/>
<dbReference type="Proteomes" id="UP001064048">
    <property type="component" value="Chromosome 14"/>
</dbReference>
<accession>A0ACC0J762</accession>
<name>A0ACC0J762_CHOFU</name>
<evidence type="ECO:0000313" key="2">
    <source>
        <dbReference type="Proteomes" id="UP001064048"/>
    </source>
</evidence>
<keyword evidence="2" id="KW-1185">Reference proteome</keyword>
<reference evidence="1 2" key="1">
    <citation type="journal article" date="2022" name="Genome Biol. Evol.">
        <title>The Spruce Budworm Genome: Reconstructing the Evolutionary History of Antifreeze Proteins.</title>
        <authorList>
            <person name="Beliveau C."/>
            <person name="Gagne P."/>
            <person name="Picq S."/>
            <person name="Vernygora O."/>
            <person name="Keeling C.I."/>
            <person name="Pinkney K."/>
            <person name="Doucet D."/>
            <person name="Wen F."/>
            <person name="Johnston J.S."/>
            <person name="Maaroufi H."/>
            <person name="Boyle B."/>
            <person name="Laroche J."/>
            <person name="Dewar K."/>
            <person name="Juretic N."/>
            <person name="Blackburn G."/>
            <person name="Nisole A."/>
            <person name="Brunet B."/>
            <person name="Brandao M."/>
            <person name="Lumley L."/>
            <person name="Duan J."/>
            <person name="Quan G."/>
            <person name="Lucarotti C.J."/>
            <person name="Roe A.D."/>
            <person name="Sperling F.A.H."/>
            <person name="Levesque R.C."/>
            <person name="Cusson M."/>
        </authorList>
    </citation>
    <scope>NUCLEOTIDE SEQUENCE [LARGE SCALE GENOMIC DNA]</scope>
    <source>
        <strain evidence="1">Glfc:IPQL:Cfum</strain>
    </source>
</reference>
<comment type="caution">
    <text evidence="1">The sequence shown here is derived from an EMBL/GenBank/DDBJ whole genome shotgun (WGS) entry which is preliminary data.</text>
</comment>
<evidence type="ECO:0000313" key="1">
    <source>
        <dbReference type="EMBL" id="KAI8419942.1"/>
    </source>
</evidence>
<sequence>MPPKSFSTNQSEFVLSINNAQYPFKMADKTVPISVPSEKPVKVEKWKVKEGAFVSQGQILFLYNDSSGQSSELKKYKAVRAGKISCIKVKEGDIAEPGTPVADLEECRHPTVMKEMCAECGADLRTDEVSKRDVAVVPMVHSVPELKVSEELAQKLGREDADRLLKDRKLVLLVDLDQTLVHTTNDNVPPNLKDVLHFFLRGPGSPGRWCHTRLRPRTQEFLESASKHYELHVCTFGARQYAHAIADLLDPEKKYFSHRILSRDECFDPRTKSANLKALFPCGDNMVCIIDDREDVWRHASNLIHVRPYSFFQSTGDINAPPQAVDEKSKLISGKNGSQVPPVNQMPTLDAEPEQKKEVESENKDTDQGTEKADGDNGKIVKDADKPEKGAAESEDTTAESQEPRWVETSDGQIEVEDPDDYLIYLDDILLRIHKFFYELYDKMNGKQIPDLKVVIPEVKSKVLEGASLVFSGLVPTHQRLETSKAYLVARSLGAEITQDFTDKTTHLVALRSGTAKVNASRRMGEGKANKLHVVTPEWLWACAERWERVEEKLYPLQRGGQSSARRPPAHCSSPPPAPPAALRKRTPSGRFMDTINPLLSFSSDDIADMDREVEDIFNESDESSSDAEEAGAADDDLDDEENPPEDRLITLENEDSTQYRLQDLQHGDSSSESDTDGEPRPRKRPRRSPPSDEEPPDDADDDSSWNLMGAALEREFLAE</sequence>
<gene>
    <name evidence="1" type="ORF">MSG28_008559</name>
</gene>
<protein>
    <submittedName>
        <fullName evidence="1">Uncharacterized protein</fullName>
    </submittedName>
</protein>
<organism evidence="1 2">
    <name type="scientific">Choristoneura fumiferana</name>
    <name type="common">Spruce budworm moth</name>
    <name type="synonym">Archips fumiferana</name>
    <dbReference type="NCBI Taxonomy" id="7141"/>
    <lineage>
        <taxon>Eukaryota</taxon>
        <taxon>Metazoa</taxon>
        <taxon>Ecdysozoa</taxon>
        <taxon>Arthropoda</taxon>
        <taxon>Hexapoda</taxon>
        <taxon>Insecta</taxon>
        <taxon>Pterygota</taxon>
        <taxon>Neoptera</taxon>
        <taxon>Endopterygota</taxon>
        <taxon>Lepidoptera</taxon>
        <taxon>Glossata</taxon>
        <taxon>Ditrysia</taxon>
        <taxon>Tortricoidea</taxon>
        <taxon>Tortricidae</taxon>
        <taxon>Tortricinae</taxon>
        <taxon>Choristoneura</taxon>
    </lineage>
</organism>